<dbReference type="PANTHER" id="PTHR32114">
    <property type="entry name" value="ABC TRANSPORTER ABCH.3"/>
    <property type="match status" value="1"/>
</dbReference>
<dbReference type="AlphaFoldDB" id="J9G3H2"/>
<comment type="caution">
    <text evidence="1">The sequence shown here is derived from an EMBL/GenBank/DDBJ whole genome shotgun (WGS) entry which is preliminary data.</text>
</comment>
<dbReference type="GO" id="GO:0004527">
    <property type="term" value="F:exonuclease activity"/>
    <property type="evidence" value="ECO:0007669"/>
    <property type="project" value="UniProtKB-KW"/>
</dbReference>
<evidence type="ECO:0000313" key="1">
    <source>
        <dbReference type="EMBL" id="EJW96372.1"/>
    </source>
</evidence>
<name>J9G3H2_9ZZZZ</name>
<sequence length="220" mass="24515">MENKNLHADFKNNKNILNNATKLQQEIAAAEYKYSWLMDLANTANGRLQGKQKVVLETYIQMHYFDRIIQRANVRLLKMTNQHYELKRAEEDSLSTGNAKAGLELSVKDYWNNTERSVRTLSGGETFMASLALALGLADEVQASAGGVQLDTMFVDEGFGSLSEEHLKEAVNTLIGLSDANRLVGIISHVAALKERIDKKIVVKNSRQNGYLGSTLQIIV</sequence>
<dbReference type="Pfam" id="PF13558">
    <property type="entry name" value="SbcC_Walker_B"/>
    <property type="match status" value="1"/>
</dbReference>
<gene>
    <name evidence="1" type="ORF">EVA_15521</name>
</gene>
<dbReference type="InterPro" id="IPR027417">
    <property type="entry name" value="P-loop_NTPase"/>
</dbReference>
<dbReference type="EMBL" id="AMCI01005312">
    <property type="protein sequence ID" value="EJW96372.1"/>
    <property type="molecule type" value="Genomic_DNA"/>
</dbReference>
<keyword evidence="1" id="KW-0378">Hydrolase</keyword>
<organism evidence="1">
    <name type="scientific">gut metagenome</name>
    <dbReference type="NCBI Taxonomy" id="749906"/>
    <lineage>
        <taxon>unclassified sequences</taxon>
        <taxon>metagenomes</taxon>
        <taxon>organismal metagenomes</taxon>
    </lineage>
</organism>
<protein>
    <submittedName>
        <fullName evidence="1">Exonuclease SbcC</fullName>
    </submittedName>
</protein>
<reference evidence="1" key="1">
    <citation type="journal article" date="2012" name="PLoS ONE">
        <title>Gene sets for utilization of primary and secondary nutrition supplies in the distal gut of endangered iberian lynx.</title>
        <authorList>
            <person name="Alcaide M."/>
            <person name="Messina E."/>
            <person name="Richter M."/>
            <person name="Bargiela R."/>
            <person name="Peplies J."/>
            <person name="Huws S.A."/>
            <person name="Newbold C.J."/>
            <person name="Golyshin P.N."/>
            <person name="Simon M.A."/>
            <person name="Lopez G."/>
            <person name="Yakimov M.M."/>
            <person name="Ferrer M."/>
        </authorList>
    </citation>
    <scope>NUCLEOTIDE SEQUENCE</scope>
</reference>
<accession>J9G3H2</accession>
<dbReference type="SUPFAM" id="SSF52540">
    <property type="entry name" value="P-loop containing nucleoside triphosphate hydrolases"/>
    <property type="match status" value="1"/>
</dbReference>
<keyword evidence="1" id="KW-0540">Nuclease</keyword>
<proteinExistence type="predicted"/>
<keyword evidence="1" id="KW-0269">Exonuclease</keyword>
<dbReference type="Gene3D" id="3.40.50.300">
    <property type="entry name" value="P-loop containing nucleotide triphosphate hydrolases"/>
    <property type="match status" value="1"/>
</dbReference>
<dbReference type="PANTHER" id="PTHR32114:SF2">
    <property type="entry name" value="ABC TRANSPORTER ABCH.3"/>
    <property type="match status" value="1"/>
</dbReference>